<comment type="caution">
    <text evidence="2">The sequence shown here is derived from an EMBL/GenBank/DDBJ whole genome shotgun (WGS) entry which is preliminary data.</text>
</comment>
<accession>A0A1L8TR60</accession>
<name>A0A1L8TR60_9ENTE</name>
<sequence>MVYLIHIPYSKEKAVETLNKAFLKKYVTPLKLFRLSYWGYGGLSYYLLRNSVIQFIVIDSFLAYLAIEIGLFYLKTNKKLFFLLWLLFFPNNTYLYTDIIHVSRLSFYPTNSLIMTLNPTTWLCFFWMLLGIFLLIYVGNLLIRQISDCLKRNYELNHQKCFLVNGLFLLLFSFGTYIGRFLRFNTIDLFSKPLTVLSKIFYSLNIDACLFIASMTIFQLIIFFFLTHEHKSFMHRSNQ</sequence>
<dbReference type="STRING" id="249189.RV04_GL000024"/>
<keyword evidence="3" id="KW-1185">Reference proteome</keyword>
<keyword evidence="1" id="KW-1133">Transmembrane helix</keyword>
<reference evidence="2 3" key="1">
    <citation type="submission" date="2014-12" db="EMBL/GenBank/DDBJ databases">
        <title>Draft genome sequences of 29 type strains of Enterococci.</title>
        <authorList>
            <person name="Zhong Z."/>
            <person name="Sun Z."/>
            <person name="Liu W."/>
            <person name="Zhang W."/>
            <person name="Zhang H."/>
        </authorList>
    </citation>
    <scope>NUCLEOTIDE SEQUENCE [LARGE SCALE GENOMIC DNA]</scope>
    <source>
        <strain evidence="2 3">DSM 17122</strain>
    </source>
</reference>
<evidence type="ECO:0000313" key="2">
    <source>
        <dbReference type="EMBL" id="OJG46777.1"/>
    </source>
</evidence>
<feature type="transmembrane region" description="Helical" evidence="1">
    <location>
        <begin position="120"/>
        <end position="142"/>
    </location>
</feature>
<organism evidence="2 3">
    <name type="scientific">Enterococcus hermanniensis</name>
    <dbReference type="NCBI Taxonomy" id="249189"/>
    <lineage>
        <taxon>Bacteria</taxon>
        <taxon>Bacillati</taxon>
        <taxon>Bacillota</taxon>
        <taxon>Bacilli</taxon>
        <taxon>Lactobacillales</taxon>
        <taxon>Enterococcaceae</taxon>
        <taxon>Enterococcus</taxon>
    </lineage>
</organism>
<feature type="transmembrane region" description="Helical" evidence="1">
    <location>
        <begin position="162"/>
        <end position="182"/>
    </location>
</feature>
<feature type="transmembrane region" description="Helical" evidence="1">
    <location>
        <begin position="52"/>
        <end position="74"/>
    </location>
</feature>
<dbReference type="AlphaFoldDB" id="A0A1L8TR60"/>
<dbReference type="EMBL" id="JXKQ01000001">
    <property type="protein sequence ID" value="OJG46777.1"/>
    <property type="molecule type" value="Genomic_DNA"/>
</dbReference>
<proteinExistence type="predicted"/>
<feature type="transmembrane region" description="Helical" evidence="1">
    <location>
        <begin position="202"/>
        <end position="226"/>
    </location>
</feature>
<evidence type="ECO:0000256" key="1">
    <source>
        <dbReference type="SAM" id="Phobius"/>
    </source>
</evidence>
<keyword evidence="1" id="KW-0812">Transmembrane</keyword>
<evidence type="ECO:0000313" key="3">
    <source>
        <dbReference type="Proteomes" id="UP000182077"/>
    </source>
</evidence>
<gene>
    <name evidence="2" type="ORF">RV04_GL000024</name>
</gene>
<dbReference type="InterPro" id="IPR009793">
    <property type="entry name" value="DUF1361"/>
</dbReference>
<dbReference type="Pfam" id="PF07099">
    <property type="entry name" value="DUF1361"/>
    <property type="match status" value="1"/>
</dbReference>
<dbReference type="Proteomes" id="UP000182077">
    <property type="component" value="Unassembled WGS sequence"/>
</dbReference>
<keyword evidence="1" id="KW-0472">Membrane</keyword>
<protein>
    <submittedName>
        <fullName evidence="2">Uncharacterized protein</fullName>
    </submittedName>
</protein>
<feature type="transmembrane region" description="Helical" evidence="1">
    <location>
        <begin position="81"/>
        <end position="100"/>
    </location>
</feature>
<dbReference type="RefSeq" id="WP_379952831.1">
    <property type="nucleotide sequence ID" value="NZ_JBHSHK010000005.1"/>
</dbReference>